<evidence type="ECO:0000256" key="1">
    <source>
        <dbReference type="ARBA" id="ARBA00004651"/>
    </source>
</evidence>
<dbReference type="SUPFAM" id="SSF103473">
    <property type="entry name" value="MFS general substrate transporter"/>
    <property type="match status" value="1"/>
</dbReference>
<dbReference type="Gene3D" id="1.20.1250.20">
    <property type="entry name" value="MFS general substrate transporter like domains"/>
    <property type="match status" value="1"/>
</dbReference>
<dbReference type="InterPro" id="IPR020846">
    <property type="entry name" value="MFS_dom"/>
</dbReference>
<dbReference type="InterPro" id="IPR010290">
    <property type="entry name" value="TM_effector"/>
</dbReference>
<feature type="transmembrane region" description="Helical" evidence="7">
    <location>
        <begin position="316"/>
        <end position="338"/>
    </location>
</feature>
<dbReference type="PANTHER" id="PTHR23513:SF11">
    <property type="entry name" value="STAPHYLOFERRIN A TRANSPORTER"/>
    <property type="match status" value="1"/>
</dbReference>
<evidence type="ECO:0000313" key="10">
    <source>
        <dbReference type="Proteomes" id="UP001056336"/>
    </source>
</evidence>
<evidence type="ECO:0000256" key="3">
    <source>
        <dbReference type="ARBA" id="ARBA00022475"/>
    </source>
</evidence>
<dbReference type="CDD" id="cd06173">
    <property type="entry name" value="MFS_MefA_like"/>
    <property type="match status" value="1"/>
</dbReference>
<feature type="transmembrane region" description="Helical" evidence="7">
    <location>
        <begin position="350"/>
        <end position="370"/>
    </location>
</feature>
<feature type="transmembrane region" description="Helical" evidence="7">
    <location>
        <begin position="264"/>
        <end position="283"/>
    </location>
</feature>
<proteinExistence type="predicted"/>
<feature type="transmembrane region" description="Helical" evidence="7">
    <location>
        <begin position="177"/>
        <end position="195"/>
    </location>
</feature>
<evidence type="ECO:0000259" key="8">
    <source>
        <dbReference type="PROSITE" id="PS50850"/>
    </source>
</evidence>
<keyword evidence="4 7" id="KW-0812">Transmembrane</keyword>
<evidence type="ECO:0000256" key="7">
    <source>
        <dbReference type="SAM" id="Phobius"/>
    </source>
</evidence>
<name>A0ABY4QWW3_9ACTN</name>
<evidence type="ECO:0000313" key="9">
    <source>
        <dbReference type="EMBL" id="UQX88025.1"/>
    </source>
</evidence>
<evidence type="ECO:0000256" key="6">
    <source>
        <dbReference type="ARBA" id="ARBA00023136"/>
    </source>
</evidence>
<feature type="transmembrane region" description="Helical" evidence="7">
    <location>
        <begin position="382"/>
        <end position="401"/>
    </location>
</feature>
<keyword evidence="3" id="KW-1003">Cell membrane</keyword>
<reference evidence="9" key="2">
    <citation type="submission" date="2022-05" db="EMBL/GenBank/DDBJ databases">
        <authorList>
            <person name="Kim J.-S."/>
            <person name="Lee K."/>
            <person name="Suh M."/>
            <person name="Eom M."/>
            <person name="Kim J.-S."/>
            <person name="Kim D.-S."/>
            <person name="Ko S.-H."/>
            <person name="Shin Y."/>
            <person name="Lee J.-S."/>
        </authorList>
    </citation>
    <scope>NUCLEOTIDE SEQUENCE</scope>
    <source>
        <strain evidence="9">N237</strain>
    </source>
</reference>
<keyword evidence="5 7" id="KW-1133">Transmembrane helix</keyword>
<evidence type="ECO:0000256" key="2">
    <source>
        <dbReference type="ARBA" id="ARBA00022448"/>
    </source>
</evidence>
<keyword evidence="2" id="KW-0813">Transport</keyword>
<dbReference type="RefSeq" id="WP_249771123.1">
    <property type="nucleotide sequence ID" value="NZ_CP097332.1"/>
</dbReference>
<dbReference type="Proteomes" id="UP001056336">
    <property type="component" value="Chromosome"/>
</dbReference>
<keyword evidence="6 7" id="KW-0472">Membrane</keyword>
<feature type="transmembrane region" description="Helical" evidence="7">
    <location>
        <begin position="228"/>
        <end position="252"/>
    </location>
</feature>
<dbReference type="Pfam" id="PF05977">
    <property type="entry name" value="MFS_3"/>
    <property type="match status" value="1"/>
</dbReference>
<reference evidence="9" key="1">
    <citation type="journal article" date="2018" name="Int. J. Syst. Evol. Microbiol.">
        <title>Jatrophihabitans telluris sp. nov., isolated from sediment soil of lava forest wetlands and the emended description of the genus Jatrophihabitans.</title>
        <authorList>
            <person name="Lee K.C."/>
            <person name="Suh M.K."/>
            <person name="Eom M.K."/>
            <person name="Kim K.K."/>
            <person name="Kim J.S."/>
            <person name="Kim D.S."/>
            <person name="Ko S.H."/>
            <person name="Shin Y.K."/>
            <person name="Lee J.S."/>
        </authorList>
    </citation>
    <scope>NUCLEOTIDE SEQUENCE</scope>
    <source>
        <strain evidence="9">N237</strain>
    </source>
</reference>
<sequence length="425" mass="44828">MSTPTASFTSTFSSLRTRNFRLFASGQVVSNTGAWVQRIAQDWLVLTLTGSATAVGITTALQFLPTLLFGLYGGLIADRYNKRRVLLLTQIGMASMSAGLAWLTLTDRVLPWHVYRIAFGLGLVTAVDNPTRQSFVNEMVGPEQLRNAISLNASVFQLGALIGPAVSGYLINAVGSGYSFAINTLSFVAPFIALMRIDESQLNRTVTTTRSGASLRDGLRYVLSRPDVLWPTTLVGMFGIFTINLPVTLAAYANTEFHSGASGYGTLSSAVALGSVVGALVSARRTRTRLRGLTMLGAIVCVLTVLTAAVGEQWAYTALLAAVGAATLLFLTSANSTVQLAAEDGIRGRVMGVYLLVFIGSGAIGGPLLGAIDQHFGPRTGMLVSGVVPGIATVVVALRLAHDGHLRLQLRPAGSRAPLLAVVSR</sequence>
<protein>
    <submittedName>
        <fullName evidence="9">MFS transporter</fullName>
    </submittedName>
</protein>
<gene>
    <name evidence="9" type="ORF">M6D93_17250</name>
</gene>
<organism evidence="9 10">
    <name type="scientific">Jatrophihabitans telluris</name>
    <dbReference type="NCBI Taxonomy" id="2038343"/>
    <lineage>
        <taxon>Bacteria</taxon>
        <taxon>Bacillati</taxon>
        <taxon>Actinomycetota</taxon>
        <taxon>Actinomycetes</taxon>
        <taxon>Jatrophihabitantales</taxon>
        <taxon>Jatrophihabitantaceae</taxon>
        <taxon>Jatrophihabitans</taxon>
    </lineage>
</organism>
<evidence type="ECO:0000256" key="4">
    <source>
        <dbReference type="ARBA" id="ARBA00022692"/>
    </source>
</evidence>
<dbReference type="PANTHER" id="PTHR23513">
    <property type="entry name" value="INTEGRAL MEMBRANE EFFLUX PROTEIN-RELATED"/>
    <property type="match status" value="1"/>
</dbReference>
<feature type="transmembrane region" description="Helical" evidence="7">
    <location>
        <begin position="52"/>
        <end position="73"/>
    </location>
</feature>
<feature type="transmembrane region" description="Helical" evidence="7">
    <location>
        <begin position="85"/>
        <end position="103"/>
    </location>
</feature>
<accession>A0ABY4QWW3</accession>
<feature type="domain" description="Major facilitator superfamily (MFS) profile" evidence="8">
    <location>
        <begin position="19"/>
        <end position="404"/>
    </location>
</feature>
<comment type="subcellular location">
    <subcellularLocation>
        <location evidence="1">Cell membrane</location>
        <topology evidence="1">Multi-pass membrane protein</topology>
    </subcellularLocation>
</comment>
<dbReference type="PROSITE" id="PS50850">
    <property type="entry name" value="MFS"/>
    <property type="match status" value="1"/>
</dbReference>
<dbReference type="EMBL" id="CP097332">
    <property type="protein sequence ID" value="UQX88025.1"/>
    <property type="molecule type" value="Genomic_DNA"/>
</dbReference>
<feature type="transmembrane region" description="Helical" evidence="7">
    <location>
        <begin position="290"/>
        <end position="310"/>
    </location>
</feature>
<evidence type="ECO:0000256" key="5">
    <source>
        <dbReference type="ARBA" id="ARBA00022989"/>
    </source>
</evidence>
<keyword evidence="10" id="KW-1185">Reference proteome</keyword>
<dbReference type="InterPro" id="IPR036259">
    <property type="entry name" value="MFS_trans_sf"/>
</dbReference>